<evidence type="ECO:0000313" key="2">
    <source>
        <dbReference type="Proteomes" id="UP000076609"/>
    </source>
</evidence>
<comment type="caution">
    <text evidence="1">The sequence shown here is derived from an EMBL/GenBank/DDBJ whole genome shotgun (WGS) entry which is preliminary data.</text>
</comment>
<dbReference type="EMBL" id="LQQO01000001">
    <property type="protein sequence ID" value="KZE18660.1"/>
    <property type="molecule type" value="Genomic_DNA"/>
</dbReference>
<reference evidence="2" key="1">
    <citation type="submission" date="2016-01" db="EMBL/GenBank/DDBJ databases">
        <title>Draft genome of Chromobacterium sp. F49.</title>
        <authorList>
            <person name="Hong K.W."/>
        </authorList>
    </citation>
    <scope>NUCLEOTIDE SEQUENCE [LARGE SCALE GENOMIC DNA]</scope>
    <source>
        <strain evidence="2">CN3</strain>
    </source>
</reference>
<evidence type="ECO:0000313" key="1">
    <source>
        <dbReference type="EMBL" id="KZE18660.1"/>
    </source>
</evidence>
<gene>
    <name evidence="1" type="ORF">AVT10_01015</name>
</gene>
<dbReference type="PROSITE" id="PS51257">
    <property type="entry name" value="PROKAR_LIPOPROTEIN"/>
    <property type="match status" value="1"/>
</dbReference>
<dbReference type="Proteomes" id="UP000076609">
    <property type="component" value="Unassembled WGS sequence"/>
</dbReference>
<evidence type="ECO:0008006" key="3">
    <source>
        <dbReference type="Google" id="ProtNLM"/>
    </source>
</evidence>
<protein>
    <recommendedName>
        <fullName evidence="3">Lipoprotein</fullName>
    </recommendedName>
</protein>
<sequence length="132" mass="13668">MTGFDRRPVLLALLILAGCDPKPDPAVLANIEAEQRAAADDAGRIECAADPAAPLAADCTIERTADRDGTLLTLRQPDGGFHRLRIAGDGRGVVAADGSEAAKVTVVGDNRIEVAIGSARYRLPATVGPVAR</sequence>
<name>A0ABR5YH04_9SPHN</name>
<keyword evidence="2" id="KW-1185">Reference proteome</keyword>
<organism evidence="1 2">
    <name type="scientific">Sphingomonas hankookensis</name>
    <dbReference type="NCBI Taxonomy" id="563996"/>
    <lineage>
        <taxon>Bacteria</taxon>
        <taxon>Pseudomonadati</taxon>
        <taxon>Pseudomonadota</taxon>
        <taxon>Alphaproteobacteria</taxon>
        <taxon>Sphingomonadales</taxon>
        <taxon>Sphingomonadaceae</taxon>
        <taxon>Sphingomonas</taxon>
    </lineage>
</organism>
<accession>A0ABR5YH04</accession>
<proteinExistence type="predicted"/>
<dbReference type="RefSeq" id="WP_066687139.1">
    <property type="nucleotide sequence ID" value="NZ_CP117025.1"/>
</dbReference>